<organism evidence="1 2">
    <name type="scientific">Psychrobacillus mangrovi</name>
    <dbReference type="NCBI Taxonomy" id="3117745"/>
    <lineage>
        <taxon>Bacteria</taxon>
        <taxon>Bacillati</taxon>
        <taxon>Bacillota</taxon>
        <taxon>Bacilli</taxon>
        <taxon>Bacillales</taxon>
        <taxon>Bacillaceae</taxon>
        <taxon>Psychrobacillus</taxon>
    </lineage>
</organism>
<comment type="caution">
    <text evidence="1">The sequence shown here is derived from an EMBL/GenBank/DDBJ whole genome shotgun (WGS) entry which is preliminary data.</text>
</comment>
<evidence type="ECO:0000313" key="2">
    <source>
        <dbReference type="Proteomes" id="UP001364890"/>
    </source>
</evidence>
<evidence type="ECO:0000313" key="1">
    <source>
        <dbReference type="EMBL" id="MEI4771752.1"/>
    </source>
</evidence>
<proteinExistence type="predicted"/>
<dbReference type="Proteomes" id="UP001364890">
    <property type="component" value="Unassembled WGS sequence"/>
</dbReference>
<sequence>MSAPHQQIKDIRKEFTSFHFEQRTDESGYVVLTLAPNRTL</sequence>
<reference evidence="1 2" key="1">
    <citation type="submission" date="2024-01" db="EMBL/GenBank/DDBJ databases">
        <title>Seven novel Bacillus-like species.</title>
        <authorList>
            <person name="Liu G."/>
        </authorList>
    </citation>
    <scope>NUCLEOTIDE SEQUENCE [LARGE SCALE GENOMIC DNA]</scope>
    <source>
        <strain evidence="1 2">FJAT-51614</strain>
    </source>
</reference>
<dbReference type="RefSeq" id="WP_336499299.1">
    <property type="nucleotide sequence ID" value="NZ_JBAWSY010000026.1"/>
</dbReference>
<accession>A0ABU8F9R0</accession>
<protein>
    <submittedName>
        <fullName evidence="1">Uncharacterized protein</fullName>
    </submittedName>
</protein>
<dbReference type="EMBL" id="JBAWSY010000026">
    <property type="protein sequence ID" value="MEI4771752.1"/>
    <property type="molecule type" value="Genomic_DNA"/>
</dbReference>
<keyword evidence="2" id="KW-1185">Reference proteome</keyword>
<name>A0ABU8F9R0_9BACI</name>
<gene>
    <name evidence="1" type="ORF">WAX74_19215</name>
</gene>